<dbReference type="AlphaFoldDB" id="A0ABD2HRF4"/>
<gene>
    <name evidence="2" type="ORF">niasHT_032976</name>
</gene>
<dbReference type="Pfam" id="PF03299">
    <property type="entry name" value="TF_AP-2"/>
    <property type="match status" value="1"/>
</dbReference>
<name>A0ABD2HRF4_9BILA</name>
<keyword evidence="3" id="KW-1185">Reference proteome</keyword>
<evidence type="ECO:0000259" key="1">
    <source>
        <dbReference type="Pfam" id="PF03299"/>
    </source>
</evidence>
<protein>
    <recommendedName>
        <fullName evidence="1">Transcription factor AP-2 C-terminal domain-containing protein</fullName>
    </recommendedName>
</protein>
<feature type="domain" description="Transcription factor AP-2 C-terminal" evidence="1">
    <location>
        <begin position="16"/>
        <end position="67"/>
    </location>
</feature>
<dbReference type="EMBL" id="JBICBT010001404">
    <property type="protein sequence ID" value="KAL3068851.1"/>
    <property type="molecule type" value="Genomic_DNA"/>
</dbReference>
<sequence>MLQQIGKAQLESDEQPGRLTLLSNHKCWVPIGEIQCGLAQPKCMNASILGSKWRNTKNMDGGQLLCKQPFRDWTIGQWTIGQWAIGQLDNRTVRTIGQRWTIGQWIIRQ</sequence>
<comment type="caution">
    <text evidence="2">The sequence shown here is derived from an EMBL/GenBank/DDBJ whole genome shotgun (WGS) entry which is preliminary data.</text>
</comment>
<evidence type="ECO:0000313" key="2">
    <source>
        <dbReference type="EMBL" id="KAL3068851.1"/>
    </source>
</evidence>
<proteinExistence type="predicted"/>
<reference evidence="2 3" key="1">
    <citation type="submission" date="2024-10" db="EMBL/GenBank/DDBJ databases">
        <authorList>
            <person name="Kim D."/>
        </authorList>
    </citation>
    <scope>NUCLEOTIDE SEQUENCE [LARGE SCALE GENOMIC DNA]</scope>
    <source>
        <strain evidence="2">BH-2024</strain>
    </source>
</reference>
<dbReference type="Proteomes" id="UP001620626">
    <property type="component" value="Unassembled WGS sequence"/>
</dbReference>
<accession>A0ABD2HRF4</accession>
<dbReference type="InterPro" id="IPR013854">
    <property type="entry name" value="TF_AP2_C"/>
</dbReference>
<evidence type="ECO:0000313" key="3">
    <source>
        <dbReference type="Proteomes" id="UP001620626"/>
    </source>
</evidence>
<organism evidence="2 3">
    <name type="scientific">Heterodera trifolii</name>
    <dbReference type="NCBI Taxonomy" id="157864"/>
    <lineage>
        <taxon>Eukaryota</taxon>
        <taxon>Metazoa</taxon>
        <taxon>Ecdysozoa</taxon>
        <taxon>Nematoda</taxon>
        <taxon>Chromadorea</taxon>
        <taxon>Rhabditida</taxon>
        <taxon>Tylenchina</taxon>
        <taxon>Tylenchomorpha</taxon>
        <taxon>Tylenchoidea</taxon>
        <taxon>Heteroderidae</taxon>
        <taxon>Heteroderinae</taxon>
        <taxon>Heterodera</taxon>
    </lineage>
</organism>